<evidence type="ECO:0000256" key="1">
    <source>
        <dbReference type="SAM" id="MobiDB-lite"/>
    </source>
</evidence>
<gene>
    <name evidence="2" type="ORF">ECRA1380_LOCUS8095</name>
</gene>
<protein>
    <submittedName>
        <fullName evidence="2">Uncharacterized protein</fullName>
    </submittedName>
</protein>
<dbReference type="EMBL" id="HBIK01017191">
    <property type="protein sequence ID" value="CAE0383133.1"/>
    <property type="molecule type" value="Transcribed_RNA"/>
</dbReference>
<proteinExistence type="predicted"/>
<accession>A0A7S3KG64</accession>
<reference evidence="2" key="1">
    <citation type="submission" date="2021-01" db="EMBL/GenBank/DDBJ databases">
        <authorList>
            <person name="Corre E."/>
            <person name="Pelletier E."/>
            <person name="Niang G."/>
            <person name="Scheremetjew M."/>
            <person name="Finn R."/>
            <person name="Kale V."/>
            <person name="Holt S."/>
            <person name="Cochrane G."/>
            <person name="Meng A."/>
            <person name="Brown T."/>
            <person name="Cohen L."/>
        </authorList>
    </citation>
    <scope>NUCLEOTIDE SEQUENCE</scope>
    <source>
        <strain evidence="2">CT5</strain>
    </source>
</reference>
<organism evidence="2">
    <name type="scientific">Euplotes crassus</name>
    <dbReference type="NCBI Taxonomy" id="5936"/>
    <lineage>
        <taxon>Eukaryota</taxon>
        <taxon>Sar</taxon>
        <taxon>Alveolata</taxon>
        <taxon>Ciliophora</taxon>
        <taxon>Intramacronucleata</taxon>
        <taxon>Spirotrichea</taxon>
        <taxon>Hypotrichia</taxon>
        <taxon>Euplotida</taxon>
        <taxon>Euplotidae</taxon>
        <taxon>Moneuplotes</taxon>
    </lineage>
</organism>
<feature type="region of interest" description="Disordered" evidence="1">
    <location>
        <begin position="100"/>
        <end position="126"/>
    </location>
</feature>
<sequence length="150" mass="17246">MIEFNEFLEIIKIGNSNAKDASDKTVKIYNFFKSLTTGKFNPEGKELIFKLFISKYRREQILNSMMSKNPNEKKIGTKILNNYRNQLAYNKGREQIQNLGQDKGHLDGKSGFPEISDVFSTQPPEPDFLLEILEQKNDDPEDNGYGSDED</sequence>
<evidence type="ECO:0000313" key="2">
    <source>
        <dbReference type="EMBL" id="CAE0383133.1"/>
    </source>
</evidence>
<name>A0A7S3KG64_EUPCR</name>
<dbReference type="AlphaFoldDB" id="A0A7S3KG64"/>